<feature type="region of interest" description="Disordered" evidence="1">
    <location>
        <begin position="777"/>
        <end position="825"/>
    </location>
</feature>
<proteinExistence type="predicted"/>
<comment type="caution">
    <text evidence="3">The sequence shown here is derived from an EMBL/GenBank/DDBJ whole genome shotgun (WGS) entry which is preliminary data.</text>
</comment>
<evidence type="ECO:0008006" key="5">
    <source>
        <dbReference type="Google" id="ProtNLM"/>
    </source>
</evidence>
<feature type="compositionally biased region" description="Low complexity" evidence="1">
    <location>
        <begin position="777"/>
        <end position="788"/>
    </location>
</feature>
<feature type="compositionally biased region" description="Low complexity" evidence="1">
    <location>
        <begin position="290"/>
        <end position="318"/>
    </location>
</feature>
<organism evidence="3 4">
    <name type="scientific">Linnemannia gamsii</name>
    <dbReference type="NCBI Taxonomy" id="64522"/>
    <lineage>
        <taxon>Eukaryota</taxon>
        <taxon>Fungi</taxon>
        <taxon>Fungi incertae sedis</taxon>
        <taxon>Mucoromycota</taxon>
        <taxon>Mortierellomycotina</taxon>
        <taxon>Mortierellomycetes</taxon>
        <taxon>Mortierellales</taxon>
        <taxon>Mortierellaceae</taxon>
        <taxon>Linnemannia</taxon>
    </lineage>
</organism>
<feature type="compositionally biased region" description="Low complexity" evidence="1">
    <location>
        <begin position="90"/>
        <end position="105"/>
    </location>
</feature>
<evidence type="ECO:0000313" key="4">
    <source>
        <dbReference type="Proteomes" id="UP000823405"/>
    </source>
</evidence>
<keyword evidence="2" id="KW-1133">Transmembrane helix</keyword>
<dbReference type="Proteomes" id="UP000823405">
    <property type="component" value="Unassembled WGS sequence"/>
</dbReference>
<reference evidence="3" key="1">
    <citation type="journal article" date="2020" name="Fungal Divers.">
        <title>Resolving the Mortierellaceae phylogeny through synthesis of multi-gene phylogenetics and phylogenomics.</title>
        <authorList>
            <person name="Vandepol N."/>
            <person name="Liber J."/>
            <person name="Desiro A."/>
            <person name="Na H."/>
            <person name="Kennedy M."/>
            <person name="Barry K."/>
            <person name="Grigoriev I.V."/>
            <person name="Miller A.N."/>
            <person name="O'Donnell K."/>
            <person name="Stajich J.E."/>
            <person name="Bonito G."/>
        </authorList>
    </citation>
    <scope>NUCLEOTIDE SEQUENCE</scope>
    <source>
        <strain evidence="3">NVP60</strain>
    </source>
</reference>
<sequence>MVPTHDIHITWPHPVPSGKAFIAGTWSVPGHGPWEKLQMTRIPGTDSFEIHLDVQEIEDISDYLDEDGYLHHELLDHHHPHDHSHQQQGPSSNSPPLTPTSTTTHLSRRKRISRFFGRARSSSSASTTSVASNNTKDQHIDLPHHHQSKDGTFLPLAREYRYQYKFVIDDEWKCDHDRRQIQDPHGHWNHELVVELVEQLPAGSTAEGRSRSSSLQSQHGPHLAAELSSMNNNKPLPIPHPTIIATSTSTSDSIATKTTTTSIIVSPAEEDEDELAREDKMTEKNVHDMSAPVPASSSTLTAAAAASAPPTAIPASTTNIKKGGHKSRDTYEAILIFDETDDLSDGEGGRSKRHQVIESDDDEDEELEDNNNSSNDNSIENNATEEGNVLLGVDVNVVKAEVTPQQDSHASLSPADQQENYPSPVVIKVSAANAAYDVTATLVSSLVDEAEVSSANAIEPEEDARAVEEQKEEKKVEVEVEDASAAIEDVFVNSSSVPESLPQLDEPSIVVPAESSSTVEKEVTHAPIVGTVEIEPEVVEAEKIITAERAFEVEEETPVPAPIASSPAPASIAIPASPVFSIESVAAQSHLLSPDVEPETFVLQAAVNFDDVEDSGKDNCDVSEVEELESSPSSIDDVKPAAASAAKTVVLEVITDASAIAAATSAAVASTANDYSQVPSPPLTPSNSTSSKRDLISSEQIVSVETEKQNEETFERSVYMTPRAESTFSKHTTLEKTLTATTTRTEESSATVAVVEDENVTIDILDDKDLPASLLSSSSSSSSLLTLTGGHNSRRSSNSSTITKATSSSHHREVVEHDKEHSKKIEPEQHPNLFWSFCKTTAVVSAAVVILGLGLGRRRD</sequence>
<keyword evidence="2" id="KW-0812">Transmembrane</keyword>
<feature type="region of interest" description="Disordered" evidence="1">
    <location>
        <begin position="341"/>
        <end position="382"/>
    </location>
</feature>
<feature type="region of interest" description="Disordered" evidence="1">
    <location>
        <begin position="79"/>
        <end position="150"/>
    </location>
</feature>
<dbReference type="InterPro" id="IPR014756">
    <property type="entry name" value="Ig_E-set"/>
</dbReference>
<dbReference type="Gene3D" id="2.60.40.10">
    <property type="entry name" value="Immunoglobulins"/>
    <property type="match status" value="1"/>
</dbReference>
<dbReference type="OrthoDB" id="531008at2759"/>
<feature type="compositionally biased region" description="Low complexity" evidence="1">
    <location>
        <begin position="114"/>
        <end position="135"/>
    </location>
</feature>
<feature type="region of interest" description="Disordered" evidence="1">
    <location>
        <begin position="202"/>
        <end position="325"/>
    </location>
</feature>
<feature type="region of interest" description="Disordered" evidence="1">
    <location>
        <begin position="673"/>
        <end position="696"/>
    </location>
</feature>
<name>A0A9P6QRN0_9FUNG</name>
<dbReference type="EMBL" id="JAAAIN010002718">
    <property type="protein sequence ID" value="KAG0290682.1"/>
    <property type="molecule type" value="Genomic_DNA"/>
</dbReference>
<evidence type="ECO:0000256" key="1">
    <source>
        <dbReference type="SAM" id="MobiDB-lite"/>
    </source>
</evidence>
<feature type="compositionally biased region" description="Basic and acidic residues" evidence="1">
    <location>
        <begin position="277"/>
        <end position="287"/>
    </location>
</feature>
<evidence type="ECO:0000256" key="2">
    <source>
        <dbReference type="SAM" id="Phobius"/>
    </source>
</evidence>
<accession>A0A9P6QRN0</accession>
<dbReference type="SUPFAM" id="SSF81296">
    <property type="entry name" value="E set domains"/>
    <property type="match status" value="1"/>
</dbReference>
<keyword evidence="2" id="KW-0472">Membrane</keyword>
<feature type="compositionally biased region" description="Low complexity" evidence="1">
    <location>
        <begin position="242"/>
        <end position="264"/>
    </location>
</feature>
<feature type="compositionally biased region" description="Basic and acidic residues" evidence="1">
    <location>
        <begin position="810"/>
        <end position="825"/>
    </location>
</feature>
<gene>
    <name evidence="3" type="ORF">BGZ97_006116</name>
</gene>
<protein>
    <recommendedName>
        <fullName evidence="5">AMP-activated protein kinase glycogen-binding domain-containing protein</fullName>
    </recommendedName>
</protein>
<dbReference type="InterPro" id="IPR013783">
    <property type="entry name" value="Ig-like_fold"/>
</dbReference>
<dbReference type="CDD" id="cd02859">
    <property type="entry name" value="E_set_AMPKbeta_like_N"/>
    <property type="match status" value="1"/>
</dbReference>
<keyword evidence="4" id="KW-1185">Reference proteome</keyword>
<dbReference type="AlphaFoldDB" id="A0A9P6QRN0"/>
<feature type="compositionally biased region" description="Acidic residues" evidence="1">
    <location>
        <begin position="358"/>
        <end position="369"/>
    </location>
</feature>
<feature type="compositionally biased region" description="Low complexity" evidence="1">
    <location>
        <begin position="370"/>
        <end position="382"/>
    </location>
</feature>
<feature type="transmembrane region" description="Helical" evidence="2">
    <location>
        <begin position="833"/>
        <end position="855"/>
    </location>
</feature>
<evidence type="ECO:0000313" key="3">
    <source>
        <dbReference type="EMBL" id="KAG0290682.1"/>
    </source>
</evidence>